<feature type="domain" description="Pirin N-terminal" evidence="4">
    <location>
        <begin position="61"/>
        <end position="154"/>
    </location>
</feature>
<dbReference type="InterPro" id="IPR012093">
    <property type="entry name" value="Pirin"/>
</dbReference>
<keyword evidence="8" id="KW-1185">Reference proteome</keyword>
<dbReference type="OMA" id="TPWHPHR"/>
<comment type="cofactor">
    <cofactor evidence="2">
        <name>Fe cation</name>
        <dbReference type="ChEBI" id="CHEBI:24875"/>
    </cofactor>
    <text evidence="2">Binds 1 Fe cation per subunit.</text>
</comment>
<keyword evidence="2" id="KW-0408">Iron</keyword>
<reference evidence="8" key="2">
    <citation type="submission" date="2012-11" db="EMBL/GenBank/DDBJ databases">
        <authorList>
            <person name="Kuo A."/>
            <person name="Curtis B.A."/>
            <person name="Tanifuji G."/>
            <person name="Burki F."/>
            <person name="Gruber A."/>
            <person name="Irimia M."/>
            <person name="Maruyama S."/>
            <person name="Arias M.C."/>
            <person name="Ball S.G."/>
            <person name="Gile G.H."/>
            <person name="Hirakawa Y."/>
            <person name="Hopkins J.F."/>
            <person name="Rensing S.A."/>
            <person name="Schmutz J."/>
            <person name="Symeonidi A."/>
            <person name="Elias M."/>
            <person name="Eveleigh R.J."/>
            <person name="Herman E.K."/>
            <person name="Klute M.J."/>
            <person name="Nakayama T."/>
            <person name="Obornik M."/>
            <person name="Reyes-Prieto A."/>
            <person name="Armbrust E.V."/>
            <person name="Aves S.J."/>
            <person name="Beiko R.G."/>
            <person name="Coutinho P."/>
            <person name="Dacks J.B."/>
            <person name="Durnford D.G."/>
            <person name="Fast N.M."/>
            <person name="Green B.R."/>
            <person name="Grisdale C."/>
            <person name="Hempe F."/>
            <person name="Henrissat B."/>
            <person name="Hoppner M.P."/>
            <person name="Ishida K.-I."/>
            <person name="Kim E."/>
            <person name="Koreny L."/>
            <person name="Kroth P.G."/>
            <person name="Liu Y."/>
            <person name="Malik S.-B."/>
            <person name="Maier U.G."/>
            <person name="McRose D."/>
            <person name="Mock T."/>
            <person name="Neilson J.A."/>
            <person name="Onodera N.T."/>
            <person name="Poole A.M."/>
            <person name="Pritham E.J."/>
            <person name="Richards T.A."/>
            <person name="Rocap G."/>
            <person name="Roy S.W."/>
            <person name="Sarai C."/>
            <person name="Schaack S."/>
            <person name="Shirato S."/>
            <person name="Slamovits C.H."/>
            <person name="Spencer D.F."/>
            <person name="Suzuki S."/>
            <person name="Worden A.Z."/>
            <person name="Zauner S."/>
            <person name="Barry K."/>
            <person name="Bell C."/>
            <person name="Bharti A.K."/>
            <person name="Crow J.A."/>
            <person name="Grimwood J."/>
            <person name="Kramer R."/>
            <person name="Lindquist E."/>
            <person name="Lucas S."/>
            <person name="Salamov A."/>
            <person name="McFadden G.I."/>
            <person name="Lane C.E."/>
            <person name="Keeling P.J."/>
            <person name="Gray M.W."/>
            <person name="Grigoriev I.V."/>
            <person name="Archibald J.M."/>
        </authorList>
    </citation>
    <scope>NUCLEOTIDE SEQUENCE</scope>
    <source>
        <strain evidence="8">CCMP2712</strain>
    </source>
</reference>
<dbReference type="AlphaFoldDB" id="L1JBY3"/>
<gene>
    <name evidence="6" type="ORF">GUITHDRAFT_108069</name>
</gene>
<accession>L1JBY3</accession>
<dbReference type="InterPro" id="IPR003829">
    <property type="entry name" value="Pirin_N_dom"/>
</dbReference>
<feature type="binding site" evidence="2">
    <location>
        <position position="94"/>
    </location>
    <ligand>
        <name>Fe cation</name>
        <dbReference type="ChEBI" id="CHEBI:24875"/>
    </ligand>
</feature>
<dbReference type="HOGENOM" id="CLU_045717_5_1_1"/>
<dbReference type="InterPro" id="IPR008778">
    <property type="entry name" value="Pirin_C_dom"/>
</dbReference>
<dbReference type="CDD" id="cd02909">
    <property type="entry name" value="cupin_pirin_N"/>
    <property type="match status" value="1"/>
</dbReference>
<dbReference type="KEGG" id="gtt:GUITHDRAFT_108069"/>
<proteinExistence type="inferred from homology"/>
<dbReference type="PANTHER" id="PTHR13903:SF8">
    <property type="entry name" value="PIRIN"/>
    <property type="match status" value="1"/>
</dbReference>
<evidence type="ECO:0000256" key="3">
    <source>
        <dbReference type="RuleBase" id="RU003457"/>
    </source>
</evidence>
<dbReference type="PANTHER" id="PTHR13903">
    <property type="entry name" value="PIRIN-RELATED"/>
    <property type="match status" value="1"/>
</dbReference>
<dbReference type="Proteomes" id="UP000011087">
    <property type="component" value="Unassembled WGS sequence"/>
</dbReference>
<evidence type="ECO:0000313" key="6">
    <source>
        <dbReference type="EMBL" id="EKX46031.1"/>
    </source>
</evidence>
<dbReference type="PIRSF" id="PIRSF006232">
    <property type="entry name" value="Pirin"/>
    <property type="match status" value="1"/>
</dbReference>
<sequence length="324" mass="36011">MFRKDEEPNSFLIVSERIDNRGWFCAMSCPAGAKRVVKKFHAHSQREGAGFIVRRPIGGSSLSDQEADPFLLLDELPRTNYAPGEFPGAPWHPHRGFDTVMYMKEGRGDHEDSMGNKGSLTDGDCQWMTAGAGILHNEGTNHPGGYLHGFQCWINLPKEKKMTPPAYQDIRSSSIPVVTCNDKVKAKVIAGSCAGQDAVCQTIIPVQYIDFMVQPGGEFTHDVPAEMETVIFYVYKGSAMLGPEQVVAKEGDTCLLDPRGGTKVWFKESQNEELGFLLLAGKPIREPISRYGPFVMNTKEEIRQAFLDYQSGQLCKIKGTMRKI</sequence>
<evidence type="ECO:0000259" key="4">
    <source>
        <dbReference type="Pfam" id="PF02678"/>
    </source>
</evidence>
<dbReference type="Gene3D" id="2.60.120.10">
    <property type="entry name" value="Jelly Rolls"/>
    <property type="match status" value="2"/>
</dbReference>
<dbReference type="OrthoDB" id="198735at2759"/>
<dbReference type="GeneID" id="17302748"/>
<organism evidence="6">
    <name type="scientific">Guillardia theta (strain CCMP2712)</name>
    <name type="common">Cryptophyte</name>
    <dbReference type="NCBI Taxonomy" id="905079"/>
    <lineage>
        <taxon>Eukaryota</taxon>
        <taxon>Cryptophyceae</taxon>
        <taxon>Pyrenomonadales</taxon>
        <taxon>Geminigeraceae</taxon>
        <taxon>Guillardia</taxon>
    </lineage>
</organism>
<dbReference type="RefSeq" id="XP_005833011.1">
    <property type="nucleotide sequence ID" value="XM_005832954.1"/>
</dbReference>
<evidence type="ECO:0000313" key="8">
    <source>
        <dbReference type="Proteomes" id="UP000011087"/>
    </source>
</evidence>
<dbReference type="Pfam" id="PF02678">
    <property type="entry name" value="Pirin"/>
    <property type="match status" value="1"/>
</dbReference>
<evidence type="ECO:0000256" key="1">
    <source>
        <dbReference type="ARBA" id="ARBA00008416"/>
    </source>
</evidence>
<dbReference type="eggNOG" id="ENOG502QQ5A">
    <property type="taxonomic scope" value="Eukaryota"/>
</dbReference>
<feature type="binding site" evidence="2">
    <location>
        <position position="92"/>
    </location>
    <ligand>
        <name>Fe cation</name>
        <dbReference type="ChEBI" id="CHEBI:24875"/>
    </ligand>
</feature>
<evidence type="ECO:0000313" key="7">
    <source>
        <dbReference type="EnsemblProtists" id="EKX46031"/>
    </source>
</evidence>
<dbReference type="Pfam" id="PF05726">
    <property type="entry name" value="Pirin_C"/>
    <property type="match status" value="1"/>
</dbReference>
<evidence type="ECO:0000256" key="2">
    <source>
        <dbReference type="PIRSR" id="PIRSR006232-1"/>
    </source>
</evidence>
<dbReference type="STRING" id="905079.L1JBY3"/>
<dbReference type="SUPFAM" id="SSF51182">
    <property type="entry name" value="RmlC-like cupins"/>
    <property type="match status" value="1"/>
</dbReference>
<dbReference type="CDD" id="cd02247">
    <property type="entry name" value="cupin_pirin_C"/>
    <property type="match status" value="1"/>
</dbReference>
<name>L1JBY3_GUITC</name>
<feature type="binding site" evidence="2">
    <location>
        <position position="138"/>
    </location>
    <ligand>
        <name>Fe cation</name>
        <dbReference type="ChEBI" id="CHEBI:24875"/>
    </ligand>
</feature>
<reference evidence="6 8" key="1">
    <citation type="journal article" date="2012" name="Nature">
        <title>Algal genomes reveal evolutionary mosaicism and the fate of nucleomorphs.</title>
        <authorList>
            <consortium name="DOE Joint Genome Institute"/>
            <person name="Curtis B.A."/>
            <person name="Tanifuji G."/>
            <person name="Burki F."/>
            <person name="Gruber A."/>
            <person name="Irimia M."/>
            <person name="Maruyama S."/>
            <person name="Arias M.C."/>
            <person name="Ball S.G."/>
            <person name="Gile G.H."/>
            <person name="Hirakawa Y."/>
            <person name="Hopkins J.F."/>
            <person name="Kuo A."/>
            <person name="Rensing S.A."/>
            <person name="Schmutz J."/>
            <person name="Symeonidi A."/>
            <person name="Elias M."/>
            <person name="Eveleigh R.J."/>
            <person name="Herman E.K."/>
            <person name="Klute M.J."/>
            <person name="Nakayama T."/>
            <person name="Obornik M."/>
            <person name="Reyes-Prieto A."/>
            <person name="Armbrust E.V."/>
            <person name="Aves S.J."/>
            <person name="Beiko R.G."/>
            <person name="Coutinho P."/>
            <person name="Dacks J.B."/>
            <person name="Durnford D.G."/>
            <person name="Fast N.M."/>
            <person name="Green B.R."/>
            <person name="Grisdale C.J."/>
            <person name="Hempel F."/>
            <person name="Henrissat B."/>
            <person name="Hoppner M.P."/>
            <person name="Ishida K."/>
            <person name="Kim E."/>
            <person name="Koreny L."/>
            <person name="Kroth P.G."/>
            <person name="Liu Y."/>
            <person name="Malik S.B."/>
            <person name="Maier U.G."/>
            <person name="McRose D."/>
            <person name="Mock T."/>
            <person name="Neilson J.A."/>
            <person name="Onodera N.T."/>
            <person name="Poole A.M."/>
            <person name="Pritham E.J."/>
            <person name="Richards T.A."/>
            <person name="Rocap G."/>
            <person name="Roy S.W."/>
            <person name="Sarai C."/>
            <person name="Schaack S."/>
            <person name="Shirato S."/>
            <person name="Slamovits C.H."/>
            <person name="Spencer D.F."/>
            <person name="Suzuki S."/>
            <person name="Worden A.Z."/>
            <person name="Zauner S."/>
            <person name="Barry K."/>
            <person name="Bell C."/>
            <person name="Bharti A.K."/>
            <person name="Crow J.A."/>
            <person name="Grimwood J."/>
            <person name="Kramer R."/>
            <person name="Lindquist E."/>
            <person name="Lucas S."/>
            <person name="Salamov A."/>
            <person name="McFadden G.I."/>
            <person name="Lane C.E."/>
            <person name="Keeling P.J."/>
            <person name="Gray M.W."/>
            <person name="Grigoriev I.V."/>
            <person name="Archibald J.M."/>
        </authorList>
    </citation>
    <scope>NUCLEOTIDE SEQUENCE</scope>
    <source>
        <strain evidence="6 8">CCMP2712</strain>
    </source>
</reference>
<dbReference type="PaxDb" id="55529-EKX46031"/>
<dbReference type="GO" id="GO:0046872">
    <property type="term" value="F:metal ion binding"/>
    <property type="evidence" value="ECO:0007669"/>
    <property type="project" value="UniProtKB-KW"/>
</dbReference>
<evidence type="ECO:0000259" key="5">
    <source>
        <dbReference type="Pfam" id="PF05726"/>
    </source>
</evidence>
<protein>
    <recommendedName>
        <fullName evidence="9">Pirin</fullName>
    </recommendedName>
</protein>
<dbReference type="InterPro" id="IPR014710">
    <property type="entry name" value="RmlC-like_jellyroll"/>
</dbReference>
<reference evidence="7" key="3">
    <citation type="submission" date="2015-06" db="UniProtKB">
        <authorList>
            <consortium name="EnsemblProtists"/>
        </authorList>
    </citation>
    <scope>IDENTIFICATION</scope>
</reference>
<feature type="domain" description="Pirin C-terminal" evidence="5">
    <location>
        <begin position="208"/>
        <end position="313"/>
    </location>
</feature>
<feature type="binding site" evidence="2">
    <location>
        <position position="136"/>
    </location>
    <ligand>
        <name>Fe cation</name>
        <dbReference type="ChEBI" id="CHEBI:24875"/>
    </ligand>
</feature>
<comment type="similarity">
    <text evidence="1 3">Belongs to the pirin family.</text>
</comment>
<evidence type="ECO:0008006" key="9">
    <source>
        <dbReference type="Google" id="ProtNLM"/>
    </source>
</evidence>
<dbReference type="EMBL" id="JH992996">
    <property type="protein sequence ID" value="EKX46031.1"/>
    <property type="molecule type" value="Genomic_DNA"/>
</dbReference>
<keyword evidence="2" id="KW-0479">Metal-binding</keyword>
<dbReference type="InterPro" id="IPR011051">
    <property type="entry name" value="RmlC_Cupin_sf"/>
</dbReference>
<dbReference type="EnsemblProtists" id="EKX46031">
    <property type="protein sequence ID" value="EKX46031"/>
    <property type="gene ID" value="GUITHDRAFT_108069"/>
</dbReference>